<dbReference type="InterPro" id="IPR002143">
    <property type="entry name" value="Ribosomal_uL1"/>
</dbReference>
<evidence type="ECO:0008006" key="6">
    <source>
        <dbReference type="Google" id="ProtNLM"/>
    </source>
</evidence>
<organism evidence="4 5">
    <name type="scientific">Coleophoma cylindrospora</name>
    <dbReference type="NCBI Taxonomy" id="1849047"/>
    <lineage>
        <taxon>Eukaryota</taxon>
        <taxon>Fungi</taxon>
        <taxon>Dikarya</taxon>
        <taxon>Ascomycota</taxon>
        <taxon>Pezizomycotina</taxon>
        <taxon>Leotiomycetes</taxon>
        <taxon>Helotiales</taxon>
        <taxon>Dermateaceae</taxon>
        <taxon>Coleophoma</taxon>
    </lineage>
</organism>
<sequence>MAIKLKTLKNGPVVRNRLRLPHPVKTDLRICVICPPDSAHATAAKAAGATLVGEEEIFEAVKDGRIEFDRCICQVDSLAKMNKAQMGRFLGPRGLMPSAKMGTVVKDPSAVLKDLIGGAEYRERLGVVRMAIGQLGFTPEEMQRNIRVFMEAVKKDMGQLSEKINKELAEVVLSSTNSPGFSLNGDFRTPNSVTPRELSTS</sequence>
<dbReference type="InterPro" id="IPR023674">
    <property type="entry name" value="Ribosomal_uL1-like"/>
</dbReference>
<dbReference type="Gene3D" id="3.40.50.790">
    <property type="match status" value="1"/>
</dbReference>
<dbReference type="PIRSF" id="PIRSF002155">
    <property type="entry name" value="Ribosomal_L1"/>
    <property type="match status" value="1"/>
</dbReference>
<proteinExistence type="inferred from homology"/>
<dbReference type="SUPFAM" id="SSF56808">
    <property type="entry name" value="Ribosomal protein L1"/>
    <property type="match status" value="1"/>
</dbReference>
<gene>
    <name evidence="4" type="ORF">BP6252_00360</name>
</gene>
<comment type="similarity">
    <text evidence="1">Belongs to the universal ribosomal protein uL1 family.</text>
</comment>
<keyword evidence="2" id="KW-0689">Ribosomal protein</keyword>
<dbReference type="Gene3D" id="3.30.190.20">
    <property type="match status" value="1"/>
</dbReference>
<evidence type="ECO:0000256" key="2">
    <source>
        <dbReference type="ARBA" id="ARBA00022980"/>
    </source>
</evidence>
<dbReference type="InterPro" id="IPR016095">
    <property type="entry name" value="Ribosomal_uL1_3-a/b-sand"/>
</dbReference>
<accession>A0A3D8SRA5</accession>
<dbReference type="Pfam" id="PF00687">
    <property type="entry name" value="Ribosomal_L1"/>
    <property type="match status" value="1"/>
</dbReference>
<protein>
    <recommendedName>
        <fullName evidence="6">Ribosomal protein L1</fullName>
    </recommendedName>
</protein>
<dbReference type="Proteomes" id="UP000256645">
    <property type="component" value="Unassembled WGS sequence"/>
</dbReference>
<keyword evidence="3" id="KW-0687">Ribonucleoprotein</keyword>
<evidence type="ECO:0000313" key="5">
    <source>
        <dbReference type="Proteomes" id="UP000256645"/>
    </source>
</evidence>
<dbReference type="OrthoDB" id="1747252at2759"/>
<name>A0A3D8SRA5_9HELO</name>
<evidence type="ECO:0000313" key="4">
    <source>
        <dbReference type="EMBL" id="RDW88328.1"/>
    </source>
</evidence>
<comment type="caution">
    <text evidence="4">The sequence shown here is derived from an EMBL/GenBank/DDBJ whole genome shotgun (WGS) entry which is preliminary data.</text>
</comment>
<dbReference type="GO" id="GO:0003723">
    <property type="term" value="F:RNA binding"/>
    <property type="evidence" value="ECO:0007669"/>
    <property type="project" value="InterPro"/>
</dbReference>
<dbReference type="PANTHER" id="PTHR36427:SF3">
    <property type="entry name" value="LARGE RIBOSOMAL SUBUNIT PROTEIN UL1M"/>
    <property type="match status" value="1"/>
</dbReference>
<dbReference type="GO" id="GO:0003735">
    <property type="term" value="F:structural constituent of ribosome"/>
    <property type="evidence" value="ECO:0007669"/>
    <property type="project" value="InterPro"/>
</dbReference>
<evidence type="ECO:0000256" key="1">
    <source>
        <dbReference type="ARBA" id="ARBA00010531"/>
    </source>
</evidence>
<dbReference type="EMBL" id="PDLM01000001">
    <property type="protein sequence ID" value="RDW88328.1"/>
    <property type="molecule type" value="Genomic_DNA"/>
</dbReference>
<dbReference type="PANTHER" id="PTHR36427">
    <property type="entry name" value="54S RIBOSOMAL PROTEIN L1, MITOCHONDRIAL"/>
    <property type="match status" value="1"/>
</dbReference>
<dbReference type="STRING" id="1849047.A0A3D8SRA5"/>
<dbReference type="GO" id="GO:0005762">
    <property type="term" value="C:mitochondrial large ribosomal subunit"/>
    <property type="evidence" value="ECO:0007669"/>
    <property type="project" value="TreeGrafter"/>
</dbReference>
<dbReference type="CDD" id="cd00403">
    <property type="entry name" value="Ribosomal_L1"/>
    <property type="match status" value="1"/>
</dbReference>
<reference evidence="4 5" key="1">
    <citation type="journal article" date="2018" name="IMA Fungus">
        <title>IMA Genome-F 9: Draft genome sequence of Annulohypoxylon stygium, Aspergillus mulundensis, Berkeleyomyces basicola (syn. Thielaviopsis basicola), Ceratocystis smalleyi, two Cercospora beticola strains, Coleophoma cylindrospora, Fusarium fracticaudum, Phialophora cf. hyalina, and Morchella septimelata.</title>
        <authorList>
            <person name="Wingfield B.D."/>
            <person name="Bills G.F."/>
            <person name="Dong Y."/>
            <person name="Huang W."/>
            <person name="Nel W.J."/>
            <person name="Swalarsk-Parry B.S."/>
            <person name="Vaghefi N."/>
            <person name="Wilken P.M."/>
            <person name="An Z."/>
            <person name="de Beer Z.W."/>
            <person name="De Vos L."/>
            <person name="Chen L."/>
            <person name="Duong T.A."/>
            <person name="Gao Y."/>
            <person name="Hammerbacher A."/>
            <person name="Kikkert J.R."/>
            <person name="Li Y."/>
            <person name="Li H."/>
            <person name="Li K."/>
            <person name="Li Q."/>
            <person name="Liu X."/>
            <person name="Ma X."/>
            <person name="Naidoo K."/>
            <person name="Pethybridge S.J."/>
            <person name="Sun J."/>
            <person name="Steenkamp E.T."/>
            <person name="van der Nest M.A."/>
            <person name="van Wyk S."/>
            <person name="Wingfield M.J."/>
            <person name="Xiong C."/>
            <person name="Yue Q."/>
            <person name="Zhang X."/>
        </authorList>
    </citation>
    <scope>NUCLEOTIDE SEQUENCE [LARGE SCALE GENOMIC DNA]</scope>
    <source>
        <strain evidence="4 5">BP6252</strain>
    </source>
</reference>
<dbReference type="FunFam" id="3.40.50.790:FF:000001">
    <property type="entry name" value="50S ribosomal protein L1"/>
    <property type="match status" value="1"/>
</dbReference>
<keyword evidence="5" id="KW-1185">Reference proteome</keyword>
<dbReference type="InterPro" id="IPR028364">
    <property type="entry name" value="Ribosomal_uL1/biogenesis"/>
</dbReference>
<dbReference type="GO" id="GO:0006412">
    <property type="term" value="P:translation"/>
    <property type="evidence" value="ECO:0007669"/>
    <property type="project" value="InterPro"/>
</dbReference>
<evidence type="ECO:0000256" key="3">
    <source>
        <dbReference type="ARBA" id="ARBA00023274"/>
    </source>
</evidence>
<dbReference type="AlphaFoldDB" id="A0A3D8SRA5"/>